<evidence type="ECO:0000256" key="16">
    <source>
        <dbReference type="ARBA" id="ARBA00023209"/>
    </source>
</evidence>
<feature type="transmembrane region" description="Helical" evidence="20">
    <location>
        <begin position="154"/>
        <end position="172"/>
    </location>
</feature>
<comment type="catalytic activity">
    <reaction evidence="1 18">
        <text>a 1,2-diacyl-sn-glycero-3-phosphate + CTP + H(+) = a CDP-1,2-diacyl-sn-glycerol + diphosphate</text>
        <dbReference type="Rhea" id="RHEA:16229"/>
        <dbReference type="ChEBI" id="CHEBI:15378"/>
        <dbReference type="ChEBI" id="CHEBI:33019"/>
        <dbReference type="ChEBI" id="CHEBI:37563"/>
        <dbReference type="ChEBI" id="CHEBI:58332"/>
        <dbReference type="ChEBI" id="CHEBI:58608"/>
        <dbReference type="EC" id="2.7.7.41"/>
    </reaction>
</comment>
<keyword evidence="12 18" id="KW-0548">Nucleotidyltransferase</keyword>
<comment type="subcellular location">
    <subcellularLocation>
        <location evidence="2">Cell membrane</location>
        <topology evidence="2">Multi-pass membrane protein</topology>
    </subcellularLocation>
</comment>
<dbReference type="GO" id="GO:0016024">
    <property type="term" value="P:CDP-diacylglycerol biosynthetic process"/>
    <property type="evidence" value="ECO:0007669"/>
    <property type="project" value="UniProtKB-UniPathway"/>
</dbReference>
<feature type="transmembrane region" description="Helical" evidence="20">
    <location>
        <begin position="327"/>
        <end position="344"/>
    </location>
</feature>
<keyword evidence="11 18" id="KW-0812">Transmembrane</keyword>
<evidence type="ECO:0000256" key="17">
    <source>
        <dbReference type="ARBA" id="ARBA00023264"/>
    </source>
</evidence>
<feature type="compositionally biased region" description="Basic and acidic residues" evidence="19">
    <location>
        <begin position="47"/>
        <end position="70"/>
    </location>
</feature>
<evidence type="ECO:0000256" key="12">
    <source>
        <dbReference type="ARBA" id="ARBA00022695"/>
    </source>
</evidence>
<evidence type="ECO:0000256" key="4">
    <source>
        <dbReference type="ARBA" id="ARBA00005189"/>
    </source>
</evidence>
<proteinExistence type="inferred from homology"/>
<evidence type="ECO:0000256" key="5">
    <source>
        <dbReference type="ARBA" id="ARBA00010185"/>
    </source>
</evidence>
<evidence type="ECO:0000256" key="10">
    <source>
        <dbReference type="ARBA" id="ARBA00022679"/>
    </source>
</evidence>
<evidence type="ECO:0000256" key="15">
    <source>
        <dbReference type="ARBA" id="ARBA00023136"/>
    </source>
</evidence>
<evidence type="ECO:0000256" key="11">
    <source>
        <dbReference type="ARBA" id="ARBA00022692"/>
    </source>
</evidence>
<comment type="caution">
    <text evidence="21">The sequence shown here is derived from an EMBL/GenBank/DDBJ whole genome shotgun (WGS) entry which is preliminary data.</text>
</comment>
<feature type="transmembrane region" description="Helical" evidence="20">
    <location>
        <begin position="178"/>
        <end position="195"/>
    </location>
</feature>
<feature type="transmembrane region" description="Helical" evidence="20">
    <location>
        <begin position="229"/>
        <end position="246"/>
    </location>
</feature>
<dbReference type="AlphaFoldDB" id="A0A8J3LSU7"/>
<protein>
    <recommendedName>
        <fullName evidence="7 18">Phosphatidate cytidylyltransferase</fullName>
        <ecNumber evidence="6 18">2.7.7.41</ecNumber>
    </recommendedName>
</protein>
<keyword evidence="22" id="KW-1185">Reference proteome</keyword>
<keyword evidence="16" id="KW-0594">Phospholipid biosynthesis</keyword>
<evidence type="ECO:0000256" key="1">
    <source>
        <dbReference type="ARBA" id="ARBA00001698"/>
    </source>
</evidence>
<keyword evidence="13 20" id="KW-1133">Transmembrane helix</keyword>
<evidence type="ECO:0000313" key="21">
    <source>
        <dbReference type="EMBL" id="GIG72981.1"/>
    </source>
</evidence>
<evidence type="ECO:0000256" key="6">
    <source>
        <dbReference type="ARBA" id="ARBA00012487"/>
    </source>
</evidence>
<dbReference type="GO" id="GO:0005886">
    <property type="term" value="C:plasma membrane"/>
    <property type="evidence" value="ECO:0007669"/>
    <property type="project" value="UniProtKB-SubCell"/>
</dbReference>
<evidence type="ECO:0000256" key="14">
    <source>
        <dbReference type="ARBA" id="ARBA00023098"/>
    </source>
</evidence>
<evidence type="ECO:0000256" key="3">
    <source>
        <dbReference type="ARBA" id="ARBA00005119"/>
    </source>
</evidence>
<keyword evidence="9" id="KW-0444">Lipid biosynthesis</keyword>
<keyword evidence="15 20" id="KW-0472">Membrane</keyword>
<evidence type="ECO:0000256" key="13">
    <source>
        <dbReference type="ARBA" id="ARBA00022989"/>
    </source>
</evidence>
<feature type="region of interest" description="Disordered" evidence="19">
    <location>
        <begin position="1"/>
        <end position="150"/>
    </location>
</feature>
<organism evidence="21 22">
    <name type="scientific">Planosporangium flavigriseum</name>
    <dbReference type="NCBI Taxonomy" id="373681"/>
    <lineage>
        <taxon>Bacteria</taxon>
        <taxon>Bacillati</taxon>
        <taxon>Actinomycetota</taxon>
        <taxon>Actinomycetes</taxon>
        <taxon>Micromonosporales</taxon>
        <taxon>Micromonosporaceae</taxon>
        <taxon>Planosporangium</taxon>
    </lineage>
</organism>
<evidence type="ECO:0000256" key="8">
    <source>
        <dbReference type="ARBA" id="ARBA00022475"/>
    </source>
</evidence>
<keyword evidence="8" id="KW-1003">Cell membrane</keyword>
<evidence type="ECO:0000256" key="18">
    <source>
        <dbReference type="RuleBase" id="RU003938"/>
    </source>
</evidence>
<dbReference type="EMBL" id="BONU01000006">
    <property type="protein sequence ID" value="GIG72981.1"/>
    <property type="molecule type" value="Genomic_DNA"/>
</dbReference>
<dbReference type="PANTHER" id="PTHR46382:SF1">
    <property type="entry name" value="PHOSPHATIDATE CYTIDYLYLTRANSFERASE"/>
    <property type="match status" value="1"/>
</dbReference>
<comment type="pathway">
    <text evidence="4">Lipid metabolism.</text>
</comment>
<dbReference type="UniPathway" id="UPA00557">
    <property type="reaction ID" value="UER00614"/>
</dbReference>
<accession>A0A8J3LSU7</accession>
<reference evidence="21" key="1">
    <citation type="submission" date="2021-01" db="EMBL/GenBank/DDBJ databases">
        <title>Whole genome shotgun sequence of Planosporangium flavigriseum NBRC 105377.</title>
        <authorList>
            <person name="Komaki H."/>
            <person name="Tamura T."/>
        </authorList>
    </citation>
    <scope>NUCLEOTIDE SEQUENCE</scope>
    <source>
        <strain evidence="21">NBRC 105377</strain>
    </source>
</reference>
<evidence type="ECO:0000256" key="2">
    <source>
        <dbReference type="ARBA" id="ARBA00004651"/>
    </source>
</evidence>
<feature type="transmembrane region" description="Helical" evidence="20">
    <location>
        <begin position="258"/>
        <end position="277"/>
    </location>
</feature>
<dbReference type="GO" id="GO:0004605">
    <property type="term" value="F:phosphatidate cytidylyltransferase activity"/>
    <property type="evidence" value="ECO:0007669"/>
    <property type="project" value="UniProtKB-EC"/>
</dbReference>
<feature type="transmembrane region" description="Helical" evidence="20">
    <location>
        <begin position="398"/>
        <end position="416"/>
    </location>
</feature>
<keyword evidence="17" id="KW-1208">Phospholipid metabolism</keyword>
<sequence>MTHLDSPGWPDASDRGHDDSHPRRQRARHLDAASDTYRDLPSNGSPETERDLGLHLDADPAPRERGRHAAPEGGEVPDYPWSGVRPGYTEAAQGSPEATSELLPVSEATSELPPVSAASPGHPDEARPVEAADVDEASPAQEPAKPKGRAGRNLRAAIGVGVTLGAVVVASLVLWPPAFLGVVAVAIVVATWEMVRAVGARGVRPPMVPLIAGGLAMAGLAWYGGAEALLLGLIATAIAALVWRLADGPAGYQHDVVAALLIAVYVPFLGGFAVLLARPEDGYLRVLAALVGVVLSDTGGYVAGVFFGKRPMAPSVSPKKSWEGTAGSLLAAAIGGALMLPFMFDVAWWYGVLFGVAVSAASVLGDLAESLIKRDLGIKDMSSLLPGHGGLMDRLDSVLFAAPTAVAVLAFVAPAVT</sequence>
<evidence type="ECO:0000256" key="9">
    <source>
        <dbReference type="ARBA" id="ARBA00022516"/>
    </source>
</evidence>
<feature type="transmembrane region" description="Helical" evidence="20">
    <location>
        <begin position="350"/>
        <end position="372"/>
    </location>
</feature>
<evidence type="ECO:0000256" key="7">
    <source>
        <dbReference type="ARBA" id="ARBA00019373"/>
    </source>
</evidence>
<dbReference type="Proteomes" id="UP000653674">
    <property type="component" value="Unassembled WGS sequence"/>
</dbReference>
<dbReference type="Pfam" id="PF01148">
    <property type="entry name" value="CTP_transf_1"/>
    <property type="match status" value="1"/>
</dbReference>
<feature type="compositionally biased region" description="Basic and acidic residues" evidence="19">
    <location>
        <begin position="12"/>
        <end position="38"/>
    </location>
</feature>
<evidence type="ECO:0000256" key="20">
    <source>
        <dbReference type="SAM" id="Phobius"/>
    </source>
</evidence>
<evidence type="ECO:0000256" key="19">
    <source>
        <dbReference type="SAM" id="MobiDB-lite"/>
    </source>
</evidence>
<dbReference type="PROSITE" id="PS01315">
    <property type="entry name" value="CDS"/>
    <property type="match status" value="1"/>
</dbReference>
<keyword evidence="10 18" id="KW-0808">Transferase</keyword>
<name>A0A8J3LSU7_9ACTN</name>
<dbReference type="PANTHER" id="PTHR46382">
    <property type="entry name" value="PHOSPHATIDATE CYTIDYLYLTRANSFERASE"/>
    <property type="match status" value="1"/>
</dbReference>
<comment type="similarity">
    <text evidence="5 18">Belongs to the CDS family.</text>
</comment>
<dbReference type="InterPro" id="IPR000374">
    <property type="entry name" value="PC_trans"/>
</dbReference>
<keyword evidence="14" id="KW-0443">Lipid metabolism</keyword>
<comment type="pathway">
    <text evidence="3 18">Phospholipid metabolism; CDP-diacylglycerol biosynthesis; CDP-diacylglycerol from sn-glycerol 3-phosphate: step 3/3.</text>
</comment>
<gene>
    <name evidence="21" type="ORF">Pfl04_13850</name>
</gene>
<dbReference type="EC" id="2.7.7.41" evidence="6 18"/>
<evidence type="ECO:0000313" key="22">
    <source>
        <dbReference type="Proteomes" id="UP000653674"/>
    </source>
</evidence>
<feature type="transmembrane region" description="Helical" evidence="20">
    <location>
        <begin position="283"/>
        <end position="307"/>
    </location>
</feature>
<dbReference type="RefSeq" id="WP_168073828.1">
    <property type="nucleotide sequence ID" value="NZ_BAAAQJ010000016.1"/>
</dbReference>